<evidence type="ECO:0000256" key="11">
    <source>
        <dbReference type="HAMAP-Rule" id="MF_01394"/>
    </source>
</evidence>
<reference evidence="13 14" key="1">
    <citation type="submission" date="2020-05" db="EMBL/GenBank/DDBJ databases">
        <title>Complete genome sequence of Gemmatimonas greenlandica TET16.</title>
        <authorList>
            <person name="Zeng Y."/>
        </authorList>
    </citation>
    <scope>NUCLEOTIDE SEQUENCE [LARGE SCALE GENOMIC DNA]</scope>
    <source>
        <strain evidence="13 14">TET16</strain>
    </source>
</reference>
<comment type="subunit">
    <text evidence="11">NDH-1 is composed of 14 different subunits. Subunits NuoA, H, J, K, L, M, N constitute the membrane sector of the complex.</text>
</comment>
<dbReference type="GO" id="GO:0008137">
    <property type="term" value="F:NADH dehydrogenase (ubiquinone) activity"/>
    <property type="evidence" value="ECO:0007669"/>
    <property type="project" value="InterPro"/>
</dbReference>
<evidence type="ECO:0000256" key="12">
    <source>
        <dbReference type="RuleBase" id="RU003639"/>
    </source>
</evidence>
<dbReference type="AlphaFoldDB" id="A0A6M4INI6"/>
<dbReference type="GO" id="GO:0048038">
    <property type="term" value="F:quinone binding"/>
    <property type="evidence" value="ECO:0007669"/>
    <property type="project" value="UniProtKB-KW"/>
</dbReference>
<evidence type="ECO:0000313" key="13">
    <source>
        <dbReference type="EMBL" id="QJR35047.1"/>
    </source>
</evidence>
<evidence type="ECO:0000313" key="14">
    <source>
        <dbReference type="Proteomes" id="UP000500938"/>
    </source>
</evidence>
<accession>A0A6M4INI6</accession>
<evidence type="ECO:0000256" key="9">
    <source>
        <dbReference type="ARBA" id="ARBA00023027"/>
    </source>
</evidence>
<feature type="transmembrane region" description="Helical" evidence="11">
    <location>
        <begin position="103"/>
        <end position="126"/>
    </location>
</feature>
<gene>
    <name evidence="13" type="primary">ndhC</name>
    <name evidence="11" type="synonym">nuoA</name>
    <name evidence="13" type="ORF">HKW67_05735</name>
</gene>
<dbReference type="RefSeq" id="WP_171224475.1">
    <property type="nucleotide sequence ID" value="NZ_CP053085.1"/>
</dbReference>
<feature type="transmembrane region" description="Helical" evidence="11">
    <location>
        <begin position="60"/>
        <end position="83"/>
    </location>
</feature>
<dbReference type="Proteomes" id="UP000500938">
    <property type="component" value="Chromosome"/>
</dbReference>
<evidence type="ECO:0000256" key="7">
    <source>
        <dbReference type="ARBA" id="ARBA00022967"/>
    </source>
</evidence>
<evidence type="ECO:0000256" key="2">
    <source>
        <dbReference type="ARBA" id="ARBA00008472"/>
    </source>
</evidence>
<dbReference type="EMBL" id="CP053085">
    <property type="protein sequence ID" value="QJR35047.1"/>
    <property type="molecule type" value="Genomic_DNA"/>
</dbReference>
<evidence type="ECO:0000256" key="10">
    <source>
        <dbReference type="ARBA" id="ARBA00023136"/>
    </source>
</evidence>
<dbReference type="InterPro" id="IPR023043">
    <property type="entry name" value="NAD(P)H_OxRDtase_bac/plastid"/>
</dbReference>
<keyword evidence="3 11" id="KW-0813">Transport</keyword>
<evidence type="ECO:0000256" key="3">
    <source>
        <dbReference type="ARBA" id="ARBA00022448"/>
    </source>
</evidence>
<dbReference type="InterPro" id="IPR000440">
    <property type="entry name" value="NADH_UbQ/plastoQ_OxRdtase_su3"/>
</dbReference>
<sequence length="134" mass="14972">MLRNYLPVLLLLGFVIINAVLILGIAHLTVRPQPTMVKSQPYESGMSPLGDARERVSVKFYLVAMLFIVFDIETVFMIPWGVYYRQLSCHVPMVAGACPVGQLSFFGLGEMLVFAAILVVGFVYVWKKGALTWD</sequence>
<dbReference type="HAMAP" id="MF_01394">
    <property type="entry name" value="NDH1_NuoA"/>
    <property type="match status" value="1"/>
</dbReference>
<keyword evidence="14" id="KW-1185">Reference proteome</keyword>
<comment type="subcellular location">
    <subcellularLocation>
        <location evidence="11 12">Cell membrane</location>
        <topology evidence="11 12">Multi-pass membrane protein</topology>
    </subcellularLocation>
    <subcellularLocation>
        <location evidence="1">Membrane</location>
        <topology evidence="1">Multi-pass membrane protein</topology>
    </subcellularLocation>
</comment>
<feature type="transmembrane region" description="Helical" evidence="11">
    <location>
        <begin position="6"/>
        <end position="30"/>
    </location>
</feature>
<protein>
    <recommendedName>
        <fullName evidence="11">NADH-quinone oxidoreductase subunit A</fullName>
        <ecNumber evidence="11">7.1.1.-</ecNumber>
    </recommendedName>
    <alternativeName>
        <fullName evidence="11">NADH dehydrogenase I subunit A</fullName>
    </alternativeName>
    <alternativeName>
        <fullName evidence="11">NDH-1 subunit A</fullName>
    </alternativeName>
    <alternativeName>
        <fullName evidence="11">NUO1</fullName>
    </alternativeName>
</protein>
<evidence type="ECO:0000256" key="4">
    <source>
        <dbReference type="ARBA" id="ARBA00022475"/>
    </source>
</evidence>
<dbReference type="InterPro" id="IPR038430">
    <property type="entry name" value="NDAH_ubi_oxred_su3_sf"/>
</dbReference>
<evidence type="ECO:0000256" key="8">
    <source>
        <dbReference type="ARBA" id="ARBA00022989"/>
    </source>
</evidence>
<proteinExistence type="inferred from homology"/>
<comment type="similarity">
    <text evidence="2 11 12">Belongs to the complex I subunit 3 family.</text>
</comment>
<dbReference type="KEGG" id="ggr:HKW67_05735"/>
<dbReference type="PANTHER" id="PTHR11058">
    <property type="entry name" value="NADH-UBIQUINONE OXIDOREDUCTASE CHAIN 3"/>
    <property type="match status" value="1"/>
</dbReference>
<comment type="catalytic activity">
    <reaction evidence="11 12">
        <text>a quinone + NADH + 5 H(+)(in) = a quinol + NAD(+) + 4 H(+)(out)</text>
        <dbReference type="Rhea" id="RHEA:57888"/>
        <dbReference type="ChEBI" id="CHEBI:15378"/>
        <dbReference type="ChEBI" id="CHEBI:24646"/>
        <dbReference type="ChEBI" id="CHEBI:57540"/>
        <dbReference type="ChEBI" id="CHEBI:57945"/>
        <dbReference type="ChEBI" id="CHEBI:132124"/>
    </reaction>
</comment>
<keyword evidence="10 11" id="KW-0472">Membrane</keyword>
<keyword evidence="5 11" id="KW-0812">Transmembrane</keyword>
<evidence type="ECO:0000256" key="6">
    <source>
        <dbReference type="ARBA" id="ARBA00022719"/>
    </source>
</evidence>
<dbReference type="GO" id="GO:0050136">
    <property type="term" value="F:NADH dehydrogenase (quinone) (non-electrogenic) activity"/>
    <property type="evidence" value="ECO:0007669"/>
    <property type="project" value="UniProtKB-UniRule"/>
</dbReference>
<dbReference type="PANTHER" id="PTHR11058:SF22">
    <property type="entry name" value="NADH-QUINONE OXIDOREDUCTASE SUBUNIT A"/>
    <property type="match status" value="1"/>
</dbReference>
<dbReference type="EC" id="7.1.1.-" evidence="11"/>
<name>A0A6M4INI6_9BACT</name>
<keyword evidence="11" id="KW-0830">Ubiquinone</keyword>
<keyword evidence="4 11" id="KW-1003">Cell membrane</keyword>
<dbReference type="GO" id="GO:0005886">
    <property type="term" value="C:plasma membrane"/>
    <property type="evidence" value="ECO:0007669"/>
    <property type="project" value="UniProtKB-SubCell"/>
</dbReference>
<dbReference type="Pfam" id="PF00507">
    <property type="entry name" value="Oxidored_q4"/>
    <property type="match status" value="1"/>
</dbReference>
<evidence type="ECO:0000256" key="5">
    <source>
        <dbReference type="ARBA" id="ARBA00022692"/>
    </source>
</evidence>
<dbReference type="Gene3D" id="1.20.58.1610">
    <property type="entry name" value="NADH:ubiquinone/plastoquinone oxidoreductase, chain 3"/>
    <property type="match status" value="1"/>
</dbReference>
<keyword evidence="7 11" id="KW-1278">Translocase</keyword>
<dbReference type="GO" id="GO:0030964">
    <property type="term" value="C:NADH dehydrogenase complex"/>
    <property type="evidence" value="ECO:0007669"/>
    <property type="project" value="TreeGrafter"/>
</dbReference>
<organism evidence="13 14">
    <name type="scientific">Gemmatimonas groenlandica</name>
    <dbReference type="NCBI Taxonomy" id="2732249"/>
    <lineage>
        <taxon>Bacteria</taxon>
        <taxon>Pseudomonadati</taxon>
        <taxon>Gemmatimonadota</taxon>
        <taxon>Gemmatimonadia</taxon>
        <taxon>Gemmatimonadales</taxon>
        <taxon>Gemmatimonadaceae</taxon>
        <taxon>Gemmatimonas</taxon>
    </lineage>
</organism>
<keyword evidence="6 11" id="KW-0874">Quinone</keyword>
<keyword evidence="9 11" id="KW-0520">NAD</keyword>
<comment type="function">
    <text evidence="11">NDH-1 shuttles electrons from NADH, via FMN and iron-sulfur (Fe-S) centers, to quinones in the respiratory chain. The immediate electron acceptor for the enzyme in this species is believed to be ubiquinone. Couples the redox reaction to proton translocation (for every two electrons transferred, four hydrogen ions are translocated across the cytoplasmic membrane), and thus conserves the redox energy in a proton gradient.</text>
</comment>
<evidence type="ECO:0000256" key="1">
    <source>
        <dbReference type="ARBA" id="ARBA00004141"/>
    </source>
</evidence>
<keyword evidence="8 11" id="KW-1133">Transmembrane helix</keyword>